<dbReference type="SUPFAM" id="SSF51735">
    <property type="entry name" value="NAD(P)-binding Rossmann-fold domains"/>
    <property type="match status" value="1"/>
</dbReference>
<dbReference type="Gene3D" id="3.40.50.720">
    <property type="entry name" value="NAD(P)-binding Rossmann-like Domain"/>
    <property type="match status" value="1"/>
</dbReference>
<dbReference type="InterPro" id="IPR036291">
    <property type="entry name" value="NAD(P)-bd_dom_sf"/>
</dbReference>
<sequence>MASSPVWLITGASSGFGLLLAKHAASHGQRVIAASRNPEKLRFDDAAGIRTAKLDPNQTLEEIKATMKDIVAIYGTIDIVVNNAGYVQTGTLEEVTPEDTFRQFQVNVFGPLNIYRAVLPYLREKKSGTLVTIGSMAAWYPMASCNLYNASKAALRWLGIGLADEIAPFGIRHCLIEPGFFRTELLNPNANITSTSSTERIPDYAEMNATADGNFAKFHGAQLGDPVKGVEVIYDVITSSGHAAGKDLPEFFALGSDAVTEISKSASQTLACLTEWKEISAISDFPEGQ</sequence>
<protein>
    <recommendedName>
        <fullName evidence="7">Short-chain dehydrogenase/reductase SDR</fullName>
    </recommendedName>
</protein>
<evidence type="ECO:0000313" key="5">
    <source>
        <dbReference type="EMBL" id="PGH00157.1"/>
    </source>
</evidence>
<dbReference type="InterPro" id="IPR020904">
    <property type="entry name" value="Sc_DH/Rdtase_CS"/>
</dbReference>
<evidence type="ECO:0000256" key="3">
    <source>
        <dbReference type="ARBA" id="ARBA00023002"/>
    </source>
</evidence>
<dbReference type="InterPro" id="IPR051911">
    <property type="entry name" value="SDR_oxidoreductase"/>
</dbReference>
<dbReference type="AlphaFoldDB" id="A0A2B7WUE3"/>
<dbReference type="PANTHER" id="PTHR43976">
    <property type="entry name" value="SHORT CHAIN DEHYDROGENASE"/>
    <property type="match status" value="1"/>
</dbReference>
<dbReference type="PANTHER" id="PTHR43976:SF16">
    <property type="entry name" value="SHORT-CHAIN DEHYDROGENASE_REDUCTASE FAMILY PROTEIN"/>
    <property type="match status" value="1"/>
</dbReference>
<dbReference type="InterPro" id="IPR002347">
    <property type="entry name" value="SDR_fam"/>
</dbReference>
<name>A0A2B7WUE3_9EURO</name>
<keyword evidence="6" id="KW-1185">Reference proteome</keyword>
<proteinExistence type="inferred from homology"/>
<evidence type="ECO:0000256" key="1">
    <source>
        <dbReference type="ARBA" id="ARBA00006484"/>
    </source>
</evidence>
<evidence type="ECO:0000256" key="4">
    <source>
        <dbReference type="RuleBase" id="RU000363"/>
    </source>
</evidence>
<keyword evidence="2" id="KW-0521">NADP</keyword>
<dbReference type="Proteomes" id="UP000224080">
    <property type="component" value="Unassembled WGS sequence"/>
</dbReference>
<comment type="caution">
    <text evidence="5">The sequence shown here is derived from an EMBL/GenBank/DDBJ whole genome shotgun (WGS) entry which is preliminary data.</text>
</comment>
<dbReference type="PRINTS" id="PR00081">
    <property type="entry name" value="GDHRDH"/>
</dbReference>
<dbReference type="STRING" id="2060905.A0A2B7WUE3"/>
<organism evidence="5 6">
    <name type="scientific">Blastomyces parvus</name>
    <dbReference type="NCBI Taxonomy" id="2060905"/>
    <lineage>
        <taxon>Eukaryota</taxon>
        <taxon>Fungi</taxon>
        <taxon>Dikarya</taxon>
        <taxon>Ascomycota</taxon>
        <taxon>Pezizomycotina</taxon>
        <taxon>Eurotiomycetes</taxon>
        <taxon>Eurotiomycetidae</taxon>
        <taxon>Onygenales</taxon>
        <taxon>Ajellomycetaceae</taxon>
        <taxon>Blastomyces</taxon>
    </lineage>
</organism>
<evidence type="ECO:0000313" key="6">
    <source>
        <dbReference type="Proteomes" id="UP000224080"/>
    </source>
</evidence>
<accession>A0A2B7WUE3</accession>
<reference evidence="5 6" key="1">
    <citation type="submission" date="2017-10" db="EMBL/GenBank/DDBJ databases">
        <title>Comparative genomics in systemic dimorphic fungi from Ajellomycetaceae.</title>
        <authorList>
            <person name="Munoz J.F."/>
            <person name="Mcewen J.G."/>
            <person name="Clay O.K."/>
            <person name="Cuomo C.A."/>
        </authorList>
    </citation>
    <scope>NUCLEOTIDE SEQUENCE [LARGE SCALE GENOMIC DNA]</scope>
    <source>
        <strain evidence="5 6">UAMH130</strain>
    </source>
</reference>
<dbReference type="GO" id="GO:0016491">
    <property type="term" value="F:oxidoreductase activity"/>
    <property type="evidence" value="ECO:0007669"/>
    <property type="project" value="UniProtKB-KW"/>
</dbReference>
<dbReference type="PROSITE" id="PS00061">
    <property type="entry name" value="ADH_SHORT"/>
    <property type="match status" value="1"/>
</dbReference>
<evidence type="ECO:0008006" key="7">
    <source>
        <dbReference type="Google" id="ProtNLM"/>
    </source>
</evidence>
<dbReference type="OrthoDB" id="1274115at2759"/>
<dbReference type="EMBL" id="PDNC01000090">
    <property type="protein sequence ID" value="PGH00157.1"/>
    <property type="molecule type" value="Genomic_DNA"/>
</dbReference>
<evidence type="ECO:0000256" key="2">
    <source>
        <dbReference type="ARBA" id="ARBA00022857"/>
    </source>
</evidence>
<gene>
    <name evidence="5" type="ORF">GX51_05970</name>
</gene>
<dbReference type="PRINTS" id="PR00080">
    <property type="entry name" value="SDRFAMILY"/>
</dbReference>
<comment type="similarity">
    <text evidence="1 4">Belongs to the short-chain dehydrogenases/reductases (SDR) family.</text>
</comment>
<dbReference type="CDD" id="cd05374">
    <property type="entry name" value="17beta-HSD-like_SDR_c"/>
    <property type="match status" value="1"/>
</dbReference>
<keyword evidence="3" id="KW-0560">Oxidoreductase</keyword>
<dbReference type="Pfam" id="PF00106">
    <property type="entry name" value="adh_short"/>
    <property type="match status" value="1"/>
</dbReference>